<protein>
    <recommendedName>
        <fullName evidence="4">ADP-ribose pyrophosphatase</fullName>
        <ecNumber evidence="3">3.6.1.13</ecNumber>
    </recommendedName>
    <alternativeName>
        <fullName evidence="9">ADP-ribose diphosphatase</fullName>
    </alternativeName>
    <alternativeName>
        <fullName evidence="11">ADP-ribose phosphohydrolase</fullName>
    </alternativeName>
    <alternativeName>
        <fullName evidence="10">Adenosine diphosphoribose pyrophosphatase</fullName>
    </alternativeName>
</protein>
<feature type="binding site" evidence="13">
    <location>
        <position position="279"/>
    </location>
    <ligand>
        <name>Mg(2+)</name>
        <dbReference type="ChEBI" id="CHEBI:18420"/>
        <label>1</label>
    </ligand>
</feature>
<comment type="function">
    <text evidence="8">Acts on ADP-mannose and ADP-glucose as well as ADP-ribose. Prevents glycogen biosynthesis. The reaction catalyzed by this enzyme is a limiting step of the gluconeogenic process.</text>
</comment>
<dbReference type="OrthoDB" id="5292471at2"/>
<dbReference type="GO" id="GO:0005829">
    <property type="term" value="C:cytosol"/>
    <property type="evidence" value="ECO:0007669"/>
    <property type="project" value="TreeGrafter"/>
</dbReference>
<dbReference type="RefSeq" id="WP_109664887.1">
    <property type="nucleotide sequence ID" value="NZ_QGGW01000001.1"/>
</dbReference>
<dbReference type="GO" id="GO:0046872">
    <property type="term" value="F:metal ion binding"/>
    <property type="evidence" value="ECO:0007669"/>
    <property type="project" value="UniProtKB-KW"/>
</dbReference>
<evidence type="ECO:0000256" key="6">
    <source>
        <dbReference type="ARBA" id="ARBA00022801"/>
    </source>
</evidence>
<feature type="domain" description="Nudix hydrolase" evidence="15">
    <location>
        <begin position="217"/>
        <end position="357"/>
    </location>
</feature>
<dbReference type="GO" id="GO:0019144">
    <property type="term" value="F:ADP-sugar diphosphatase activity"/>
    <property type="evidence" value="ECO:0007669"/>
    <property type="project" value="TreeGrafter"/>
</dbReference>
<dbReference type="PANTHER" id="PTHR11839">
    <property type="entry name" value="UDP/ADP-SUGAR PYROPHOSPHATASE"/>
    <property type="match status" value="1"/>
</dbReference>
<name>A0A316GMP4_9RHOB</name>
<comment type="catalytic activity">
    <reaction evidence="12">
        <text>ADP-D-ribose + H2O = D-ribose 5-phosphate + AMP + 2 H(+)</text>
        <dbReference type="Rhea" id="RHEA:10412"/>
        <dbReference type="ChEBI" id="CHEBI:15377"/>
        <dbReference type="ChEBI" id="CHEBI:15378"/>
        <dbReference type="ChEBI" id="CHEBI:57967"/>
        <dbReference type="ChEBI" id="CHEBI:78346"/>
        <dbReference type="ChEBI" id="CHEBI:456215"/>
        <dbReference type="EC" id="3.6.1.13"/>
    </reaction>
</comment>
<comment type="similarity">
    <text evidence="2">Belongs to the Nudix hydrolase family. NudF subfamily.</text>
</comment>
<dbReference type="PROSITE" id="PS51462">
    <property type="entry name" value="NUDIX"/>
    <property type="match status" value="1"/>
</dbReference>
<comment type="caution">
    <text evidence="16">The sequence shown here is derived from an EMBL/GenBank/DDBJ whole genome shotgun (WGS) entry which is preliminary data.</text>
</comment>
<evidence type="ECO:0000256" key="14">
    <source>
        <dbReference type="PIRSR" id="PIRSR604385-3"/>
    </source>
</evidence>
<evidence type="ECO:0000256" key="10">
    <source>
        <dbReference type="ARBA" id="ARBA00030308"/>
    </source>
</evidence>
<evidence type="ECO:0000256" key="2">
    <source>
        <dbReference type="ARBA" id="ARBA00007482"/>
    </source>
</evidence>
<dbReference type="PROSITE" id="PS00893">
    <property type="entry name" value="NUDIX_BOX"/>
    <property type="match status" value="1"/>
</dbReference>
<feature type="binding site" evidence="13">
    <location>
        <position position="259"/>
    </location>
    <ligand>
        <name>Mg(2+)</name>
        <dbReference type="ChEBI" id="CHEBI:18420"/>
        <label>1</label>
    </ligand>
</feature>
<dbReference type="Gene3D" id="3.10.490.10">
    <property type="entry name" value="Gamma-glutamyl cyclotransferase-like"/>
    <property type="match status" value="1"/>
</dbReference>
<dbReference type="GO" id="GO:0047631">
    <property type="term" value="F:ADP-ribose diphosphatase activity"/>
    <property type="evidence" value="ECO:0007669"/>
    <property type="project" value="UniProtKB-EC"/>
</dbReference>
<evidence type="ECO:0000259" key="15">
    <source>
        <dbReference type="PROSITE" id="PS51462"/>
    </source>
</evidence>
<sequence length="377" mass="40402">MTEIFLFGTLCHAPLLQAVAGAEPAMRPAVLPDASVARVAGQAYPMLVERPGAQADGVLIDVSDAALARLDFYEACFGYVRRPVTVHLDGIARAADVWRPAQATGQPDGPWSLADWARDWGDLATIAAAEVLRQGATATAQEVGARYWMIAARAQSQLSAGAWRRPALIGRNPPRAAVDPVAHRFPYSRFYTVEELDLRHLQFDGGTSGLHKRAVFRVADAVTVLPYDPVRDRILLIEQLRLGAYGHGDAHPWLLEPVAGMIDAGETPEEAARRETVEEARLTLGALHKVARYYPSPGGMAQVLTSYIGIADLPDGVAGTAGHLGEGEDILSHLVPWDLACAMLEGGDMANAPLVISMQWLMANRARLQAGQGVGGA</sequence>
<evidence type="ECO:0000313" key="16">
    <source>
        <dbReference type="EMBL" id="PWK62417.1"/>
    </source>
</evidence>
<dbReference type="InterPro" id="IPR036568">
    <property type="entry name" value="GGCT-like_sf"/>
</dbReference>
<evidence type="ECO:0000256" key="11">
    <source>
        <dbReference type="ARBA" id="ARBA00033056"/>
    </source>
</evidence>
<dbReference type="InterPro" id="IPR009288">
    <property type="entry name" value="AIG2-like_dom"/>
</dbReference>
<dbReference type="AlphaFoldDB" id="A0A316GMP4"/>
<keyword evidence="6" id="KW-0378">Hydrolase</keyword>
<evidence type="ECO:0000256" key="4">
    <source>
        <dbReference type="ARBA" id="ARBA00013297"/>
    </source>
</evidence>
<evidence type="ECO:0000256" key="12">
    <source>
        <dbReference type="ARBA" id="ARBA00049546"/>
    </source>
</evidence>
<keyword evidence="5 13" id="KW-0479">Metal-binding</keyword>
<keyword evidence="17" id="KW-1185">Reference proteome</keyword>
<evidence type="ECO:0000256" key="13">
    <source>
        <dbReference type="PIRSR" id="PIRSR604385-2"/>
    </source>
</evidence>
<dbReference type="GO" id="GO:0006753">
    <property type="term" value="P:nucleoside phosphate metabolic process"/>
    <property type="evidence" value="ECO:0007669"/>
    <property type="project" value="TreeGrafter"/>
</dbReference>
<dbReference type="InterPro" id="IPR015797">
    <property type="entry name" value="NUDIX_hydrolase-like_dom_sf"/>
</dbReference>
<dbReference type="GO" id="GO:0019693">
    <property type="term" value="P:ribose phosphate metabolic process"/>
    <property type="evidence" value="ECO:0007669"/>
    <property type="project" value="TreeGrafter"/>
</dbReference>
<keyword evidence="7 13" id="KW-0460">Magnesium</keyword>
<organism evidence="16 17">
    <name type="scientific">Roseicyclus mahoneyensis</name>
    <dbReference type="NCBI Taxonomy" id="164332"/>
    <lineage>
        <taxon>Bacteria</taxon>
        <taxon>Pseudomonadati</taxon>
        <taxon>Pseudomonadota</taxon>
        <taxon>Alphaproteobacteria</taxon>
        <taxon>Rhodobacterales</taxon>
        <taxon>Roseobacteraceae</taxon>
        <taxon>Roseicyclus</taxon>
    </lineage>
</organism>
<dbReference type="Pfam" id="PF00293">
    <property type="entry name" value="NUDIX"/>
    <property type="match status" value="1"/>
</dbReference>
<dbReference type="EC" id="3.6.1.13" evidence="3"/>
<reference evidence="16 17" key="1">
    <citation type="submission" date="2018-05" db="EMBL/GenBank/DDBJ databases">
        <title>Genomic Encyclopedia of Type Strains, Phase IV (KMG-IV): sequencing the most valuable type-strain genomes for metagenomic binning, comparative biology and taxonomic classification.</title>
        <authorList>
            <person name="Goeker M."/>
        </authorList>
    </citation>
    <scope>NUCLEOTIDE SEQUENCE [LARGE SCALE GENOMIC DNA]</scope>
    <source>
        <strain evidence="16 17">DSM 16097</strain>
    </source>
</reference>
<feature type="short sequence motif" description="Nudix box" evidence="14">
    <location>
        <begin position="260"/>
        <end position="282"/>
    </location>
</feature>
<dbReference type="Pfam" id="PF06094">
    <property type="entry name" value="GGACT"/>
    <property type="match status" value="1"/>
</dbReference>
<comment type="cofactor">
    <cofactor evidence="1 13">
        <name>Mg(2+)</name>
        <dbReference type="ChEBI" id="CHEBI:18420"/>
    </cofactor>
</comment>
<evidence type="ECO:0000256" key="5">
    <source>
        <dbReference type="ARBA" id="ARBA00022723"/>
    </source>
</evidence>
<dbReference type="InterPro" id="IPR020084">
    <property type="entry name" value="NUDIX_hydrolase_CS"/>
</dbReference>
<dbReference type="NCBIfam" id="TIGR00052">
    <property type="entry name" value="nudix-type nucleoside diphosphatase, YffH/AdpP family"/>
    <property type="match status" value="1"/>
</dbReference>
<accession>A0A316GMP4</accession>
<dbReference type="SUPFAM" id="SSF55811">
    <property type="entry name" value="Nudix"/>
    <property type="match status" value="1"/>
</dbReference>
<proteinExistence type="inferred from homology"/>
<evidence type="ECO:0000256" key="3">
    <source>
        <dbReference type="ARBA" id="ARBA00012453"/>
    </source>
</evidence>
<dbReference type="PANTHER" id="PTHR11839:SF5">
    <property type="entry name" value="ADP-RIBOSE PYROPHOSPHATASE"/>
    <property type="match status" value="1"/>
</dbReference>
<evidence type="ECO:0000313" key="17">
    <source>
        <dbReference type="Proteomes" id="UP000245708"/>
    </source>
</evidence>
<dbReference type="EMBL" id="QGGW01000001">
    <property type="protein sequence ID" value="PWK62417.1"/>
    <property type="molecule type" value="Genomic_DNA"/>
</dbReference>
<feature type="binding site" evidence="13">
    <location>
        <position position="275"/>
    </location>
    <ligand>
        <name>Mg(2+)</name>
        <dbReference type="ChEBI" id="CHEBI:18420"/>
        <label>1</label>
    </ligand>
</feature>
<dbReference type="InterPro" id="IPR000086">
    <property type="entry name" value="NUDIX_hydrolase_dom"/>
</dbReference>
<dbReference type="Proteomes" id="UP000245708">
    <property type="component" value="Unassembled WGS sequence"/>
</dbReference>
<evidence type="ECO:0000256" key="8">
    <source>
        <dbReference type="ARBA" id="ARBA00025164"/>
    </source>
</evidence>
<dbReference type="InterPro" id="IPR013024">
    <property type="entry name" value="GGCT-like"/>
</dbReference>
<gene>
    <name evidence="16" type="ORF">C7455_101443</name>
</gene>
<dbReference type="CDD" id="cd24155">
    <property type="entry name" value="NUDIX_ADPRase"/>
    <property type="match status" value="1"/>
</dbReference>
<feature type="binding site" evidence="13">
    <location>
        <position position="328"/>
    </location>
    <ligand>
        <name>Mg(2+)</name>
        <dbReference type="ChEBI" id="CHEBI:18420"/>
        <label>1</label>
    </ligand>
</feature>
<evidence type="ECO:0000256" key="1">
    <source>
        <dbReference type="ARBA" id="ARBA00001946"/>
    </source>
</evidence>
<dbReference type="SUPFAM" id="SSF110857">
    <property type="entry name" value="Gamma-glutamyl cyclotransferase-like"/>
    <property type="match status" value="1"/>
</dbReference>
<evidence type="ECO:0000256" key="9">
    <source>
        <dbReference type="ARBA" id="ARBA00030162"/>
    </source>
</evidence>
<dbReference type="Gene3D" id="3.90.79.10">
    <property type="entry name" value="Nucleoside Triphosphate Pyrophosphohydrolase"/>
    <property type="match status" value="1"/>
</dbReference>
<evidence type="ECO:0000256" key="7">
    <source>
        <dbReference type="ARBA" id="ARBA00022842"/>
    </source>
</evidence>
<dbReference type="CDD" id="cd06661">
    <property type="entry name" value="GGCT_like"/>
    <property type="match status" value="1"/>
</dbReference>
<dbReference type="InterPro" id="IPR004385">
    <property type="entry name" value="NDP_pyrophosphatase"/>
</dbReference>